<accession>B8J5H1</accession>
<keyword evidence="4" id="KW-1185">Reference proteome</keyword>
<feature type="domain" description="Lipid A biosynthesis N-terminal" evidence="2">
    <location>
        <begin position="132"/>
        <end position="203"/>
    </location>
</feature>
<dbReference type="SMART" id="SM01259">
    <property type="entry name" value="LAB_N"/>
    <property type="match status" value="2"/>
</dbReference>
<sequence length="213" mass="24150">MTASHLWIFAVGFTAQILFAARMLVQWFHSEKAGKPISPVVFWQLSLLGGILFFVYGILRKDFAIVLGQLIVYFIYIRNLHLQQRWMTVSAPFRWAAYLVPVLSVAYLVSSAPGNLRDILGNVEIPLWLKVWGSVGQVVFTFRFVMQWIDSESRKESVFSNGFWVVSLVGSTMILVYSVFRRDPVLFFGQAGGAVAYSRNLVLGLRARRHPAA</sequence>
<dbReference type="Gene3D" id="1.20.1280.290">
    <property type="match status" value="1"/>
</dbReference>
<dbReference type="AlphaFoldDB" id="B8J5H1"/>
<evidence type="ECO:0000313" key="4">
    <source>
        <dbReference type="Proteomes" id="UP000007089"/>
    </source>
</evidence>
<dbReference type="EMBL" id="CP001359">
    <property type="protein sequence ID" value="ACL66833.1"/>
    <property type="molecule type" value="Genomic_DNA"/>
</dbReference>
<proteinExistence type="predicted"/>
<dbReference type="GO" id="GO:0008915">
    <property type="term" value="F:lipid-A-disaccharide synthase activity"/>
    <property type="evidence" value="ECO:0007669"/>
    <property type="project" value="InterPro"/>
</dbReference>
<evidence type="ECO:0000313" key="3">
    <source>
        <dbReference type="EMBL" id="ACL66833.1"/>
    </source>
</evidence>
<feature type="transmembrane region" description="Helical" evidence="1">
    <location>
        <begin position="125"/>
        <end position="146"/>
    </location>
</feature>
<dbReference type="InterPro" id="IPR011499">
    <property type="entry name" value="Lipid_A_biosynth_N"/>
</dbReference>
<organism evidence="3 4">
    <name type="scientific">Anaeromyxobacter dehalogenans (strain ATCC BAA-258 / DSM 21875 / 2CP-1)</name>
    <dbReference type="NCBI Taxonomy" id="455488"/>
    <lineage>
        <taxon>Bacteria</taxon>
        <taxon>Pseudomonadati</taxon>
        <taxon>Myxococcota</taxon>
        <taxon>Myxococcia</taxon>
        <taxon>Myxococcales</taxon>
        <taxon>Cystobacterineae</taxon>
        <taxon>Anaeromyxobacteraceae</taxon>
        <taxon>Anaeromyxobacter</taxon>
    </lineage>
</organism>
<dbReference type="Proteomes" id="UP000007089">
    <property type="component" value="Chromosome"/>
</dbReference>
<protein>
    <submittedName>
        <fullName evidence="3">Lipid A biosynthesis domain protein</fullName>
    </submittedName>
</protein>
<dbReference type="GO" id="GO:0009245">
    <property type="term" value="P:lipid A biosynthetic process"/>
    <property type="evidence" value="ECO:0007669"/>
    <property type="project" value="InterPro"/>
</dbReference>
<dbReference type="GO" id="GO:0016020">
    <property type="term" value="C:membrane"/>
    <property type="evidence" value="ECO:0007669"/>
    <property type="project" value="GOC"/>
</dbReference>
<dbReference type="KEGG" id="acp:A2cp1_3503"/>
<reference evidence="3" key="1">
    <citation type="submission" date="2009-01" db="EMBL/GenBank/DDBJ databases">
        <title>Complete sequence of Anaeromyxobacter dehalogenans 2CP-1.</title>
        <authorList>
            <consortium name="US DOE Joint Genome Institute"/>
            <person name="Lucas S."/>
            <person name="Copeland A."/>
            <person name="Lapidus A."/>
            <person name="Glavina del Rio T."/>
            <person name="Dalin E."/>
            <person name="Tice H."/>
            <person name="Bruce D."/>
            <person name="Goodwin L."/>
            <person name="Pitluck S."/>
            <person name="Saunders E."/>
            <person name="Brettin T."/>
            <person name="Detter J.C."/>
            <person name="Han C."/>
            <person name="Larimer F."/>
            <person name="Land M."/>
            <person name="Hauser L."/>
            <person name="Kyrpides N."/>
            <person name="Ovchinnikova G."/>
            <person name="Beliaev A.S."/>
            <person name="Richardson P."/>
        </authorList>
    </citation>
    <scope>NUCLEOTIDE SEQUENCE</scope>
    <source>
        <strain evidence="3">2CP-1</strain>
    </source>
</reference>
<evidence type="ECO:0000256" key="1">
    <source>
        <dbReference type="SAM" id="Phobius"/>
    </source>
</evidence>
<feature type="transmembrane region" description="Helical" evidence="1">
    <location>
        <begin position="6"/>
        <end position="25"/>
    </location>
</feature>
<name>B8J5H1_ANAD2</name>
<feature type="transmembrane region" description="Helical" evidence="1">
    <location>
        <begin position="37"/>
        <end position="57"/>
    </location>
</feature>
<dbReference type="Pfam" id="PF07578">
    <property type="entry name" value="LAB_N"/>
    <property type="match status" value="2"/>
</dbReference>
<feature type="domain" description="Lipid A biosynthesis N-terminal" evidence="2">
    <location>
        <begin position="11"/>
        <end position="82"/>
    </location>
</feature>
<feature type="transmembrane region" description="Helical" evidence="1">
    <location>
        <begin position="93"/>
        <end position="113"/>
    </location>
</feature>
<dbReference type="RefSeq" id="WP_015934627.1">
    <property type="nucleotide sequence ID" value="NC_011891.1"/>
</dbReference>
<keyword evidence="1" id="KW-0812">Transmembrane</keyword>
<feature type="transmembrane region" description="Helical" evidence="1">
    <location>
        <begin position="158"/>
        <end position="180"/>
    </location>
</feature>
<dbReference type="HOGENOM" id="CLU_082899_0_0_7"/>
<evidence type="ECO:0000259" key="2">
    <source>
        <dbReference type="SMART" id="SM01259"/>
    </source>
</evidence>
<keyword evidence="1" id="KW-0472">Membrane</keyword>
<keyword evidence="1" id="KW-1133">Transmembrane helix</keyword>
<feature type="transmembrane region" description="Helical" evidence="1">
    <location>
        <begin position="63"/>
        <end position="81"/>
    </location>
</feature>
<gene>
    <name evidence="3" type="ordered locus">A2cp1_3503</name>
</gene>